<feature type="region of interest" description="Disordered" evidence="1">
    <location>
        <begin position="117"/>
        <end position="147"/>
    </location>
</feature>
<dbReference type="SUPFAM" id="SSF48452">
    <property type="entry name" value="TPR-like"/>
    <property type="match status" value="1"/>
</dbReference>
<accession>A0A956RMS9</accession>
<dbReference type="Gene3D" id="1.25.40.10">
    <property type="entry name" value="Tetratricopeptide repeat domain"/>
    <property type="match status" value="1"/>
</dbReference>
<organism evidence="3 4">
    <name type="scientific">Eiseniibacteriota bacterium</name>
    <dbReference type="NCBI Taxonomy" id="2212470"/>
    <lineage>
        <taxon>Bacteria</taxon>
        <taxon>Candidatus Eiseniibacteriota</taxon>
    </lineage>
</organism>
<evidence type="ECO:0000313" key="4">
    <source>
        <dbReference type="Proteomes" id="UP000697710"/>
    </source>
</evidence>
<sequence length="334" mass="36849">MSERKDEHVLHLLRELTERTLTEDEVDSAAEHIRECEDCALEVKFGRELFEAALTQGLTHIASERLVVHAESGEPLSGVESTHLAACRACQQDLATLRMLPDIEAMDLPIPVMSTEPLFRSGSESPAGDLPTTETPHASRSPREDRTKAPRSWWPLRVSWPIGWAFAAVALSALAFLIFGPERGVDTRDLANVHALELRIPRSVPDAGSFEASWMEAITLYQRANYAGAVVALEALVHENPSHFEATLLLGSALLLEDQVGEAIETLERSETIATTEADRSEARWQLANALLRRSHRDDARLAADLLSRIAEGPGSHAAEADALRREVVRRLPE</sequence>
<keyword evidence="2" id="KW-0812">Transmembrane</keyword>
<reference evidence="3" key="2">
    <citation type="journal article" date="2021" name="Microbiome">
        <title>Successional dynamics and alternative stable states in a saline activated sludge microbial community over 9 years.</title>
        <authorList>
            <person name="Wang Y."/>
            <person name="Ye J."/>
            <person name="Ju F."/>
            <person name="Liu L."/>
            <person name="Boyd J.A."/>
            <person name="Deng Y."/>
            <person name="Parks D.H."/>
            <person name="Jiang X."/>
            <person name="Yin X."/>
            <person name="Woodcroft B.J."/>
            <person name="Tyson G.W."/>
            <person name="Hugenholtz P."/>
            <person name="Polz M.F."/>
            <person name="Zhang T."/>
        </authorList>
    </citation>
    <scope>NUCLEOTIDE SEQUENCE</scope>
    <source>
        <strain evidence="3">HKST-UBA01</strain>
    </source>
</reference>
<evidence type="ECO:0008006" key="5">
    <source>
        <dbReference type="Google" id="ProtNLM"/>
    </source>
</evidence>
<gene>
    <name evidence="3" type="ORF">KC729_03695</name>
</gene>
<evidence type="ECO:0000256" key="1">
    <source>
        <dbReference type="SAM" id="MobiDB-lite"/>
    </source>
</evidence>
<proteinExistence type="predicted"/>
<reference evidence="3" key="1">
    <citation type="submission" date="2020-04" db="EMBL/GenBank/DDBJ databases">
        <authorList>
            <person name="Zhang T."/>
        </authorList>
    </citation>
    <scope>NUCLEOTIDE SEQUENCE</scope>
    <source>
        <strain evidence="3">HKST-UBA01</strain>
    </source>
</reference>
<name>A0A956RMS9_UNCEI</name>
<protein>
    <recommendedName>
        <fullName evidence="5">Tetratricopeptide repeat protein</fullName>
    </recommendedName>
</protein>
<comment type="caution">
    <text evidence="3">The sequence shown here is derived from an EMBL/GenBank/DDBJ whole genome shotgun (WGS) entry which is preliminary data.</text>
</comment>
<dbReference type="EMBL" id="JAGQHR010000064">
    <property type="protein sequence ID" value="MCA9726761.1"/>
    <property type="molecule type" value="Genomic_DNA"/>
</dbReference>
<feature type="transmembrane region" description="Helical" evidence="2">
    <location>
        <begin position="158"/>
        <end position="179"/>
    </location>
</feature>
<dbReference type="AlphaFoldDB" id="A0A956RMS9"/>
<evidence type="ECO:0000313" key="3">
    <source>
        <dbReference type="EMBL" id="MCA9726761.1"/>
    </source>
</evidence>
<dbReference type="Proteomes" id="UP000697710">
    <property type="component" value="Unassembled WGS sequence"/>
</dbReference>
<keyword evidence="2" id="KW-0472">Membrane</keyword>
<keyword evidence="2" id="KW-1133">Transmembrane helix</keyword>
<dbReference type="InterPro" id="IPR011990">
    <property type="entry name" value="TPR-like_helical_dom_sf"/>
</dbReference>
<evidence type="ECO:0000256" key="2">
    <source>
        <dbReference type="SAM" id="Phobius"/>
    </source>
</evidence>